<sequence length="243" mass="27825">MNIERTFKGIKLTSNDKIILDYITKNIDTCLEEGVRGVAKNSFSSTSSIMRLSKKLGYSGFVELIYDLKKKMTAKKSEKINISFFDKITFNTRNKSEIDQFLKRIHRGKIMTYGEGFSEIASSYMYRKLLTLGKIVYLLHGIDFDILCEKSAMKFDLLLIVSKSGETKHCIKLAKQAKEENITVCSFTGNAASHLAKLSDISFTYNDPHTLDDDVYYPNPFIGLCIIGFEELIRRYFEKYGID</sequence>
<dbReference type="InterPro" id="IPR035472">
    <property type="entry name" value="RpiR-like_SIS"/>
</dbReference>
<dbReference type="InterPro" id="IPR046348">
    <property type="entry name" value="SIS_dom_sf"/>
</dbReference>
<keyword evidence="3" id="KW-0804">Transcription</keyword>
<reference evidence="6 7" key="2">
    <citation type="journal article" date="2010" name="Stand. Genomic Sci.">
        <title>Complete genome sequence of Sebaldella termitidis type strain (NCTC 11300).</title>
        <authorList>
            <person name="Harmon-Smith M."/>
            <person name="Celia L."/>
            <person name="Chertkov O."/>
            <person name="Lapidus A."/>
            <person name="Copeland A."/>
            <person name="Glavina Del Rio T."/>
            <person name="Nolan M."/>
            <person name="Lucas S."/>
            <person name="Tice H."/>
            <person name="Cheng J.F."/>
            <person name="Han C."/>
            <person name="Detter J.C."/>
            <person name="Bruce D."/>
            <person name="Goodwin L."/>
            <person name="Pitluck S."/>
            <person name="Pati A."/>
            <person name="Liolios K."/>
            <person name="Ivanova N."/>
            <person name="Mavromatis K."/>
            <person name="Mikhailova N."/>
            <person name="Chen A."/>
            <person name="Palaniappan K."/>
            <person name="Land M."/>
            <person name="Hauser L."/>
            <person name="Chang Y.J."/>
            <person name="Jeffries C.D."/>
            <person name="Brettin T."/>
            <person name="Goker M."/>
            <person name="Beck B."/>
            <person name="Bristow J."/>
            <person name="Eisen J.A."/>
            <person name="Markowitz V."/>
            <person name="Hugenholtz P."/>
            <person name="Kyrpides N.C."/>
            <person name="Klenk H.P."/>
            <person name="Chen F."/>
        </authorList>
    </citation>
    <scope>NUCLEOTIDE SEQUENCE [LARGE SCALE GENOMIC DNA]</scope>
    <source>
        <strain evidence="7">ATCC 33386 / NCTC 11300</strain>
    </source>
</reference>
<dbReference type="AlphaFoldDB" id="D1AGI8"/>
<accession>D1AGI8</accession>
<dbReference type="GO" id="GO:0097367">
    <property type="term" value="F:carbohydrate derivative binding"/>
    <property type="evidence" value="ECO:0007669"/>
    <property type="project" value="InterPro"/>
</dbReference>
<dbReference type="InterPro" id="IPR036388">
    <property type="entry name" value="WH-like_DNA-bd_sf"/>
</dbReference>
<dbReference type="PROSITE" id="PS51464">
    <property type="entry name" value="SIS"/>
    <property type="match status" value="1"/>
</dbReference>
<evidence type="ECO:0000313" key="6">
    <source>
        <dbReference type="EMBL" id="ACZ10940.1"/>
    </source>
</evidence>
<dbReference type="KEGG" id="str:Sterm_4108"/>
<dbReference type="SUPFAM" id="SSF53697">
    <property type="entry name" value="SIS domain"/>
    <property type="match status" value="1"/>
</dbReference>
<dbReference type="PANTHER" id="PTHR30514">
    <property type="entry name" value="GLUCOKINASE"/>
    <property type="match status" value="1"/>
</dbReference>
<dbReference type="PANTHER" id="PTHR30514:SF21">
    <property type="entry name" value="RPIR-FAMILY TRANSCRIPTIONAL REGULATOR"/>
    <property type="match status" value="1"/>
</dbReference>
<reference evidence="7" key="1">
    <citation type="submission" date="2009-09" db="EMBL/GenBank/DDBJ databases">
        <title>The complete chromosome of Sebaldella termitidis ATCC 33386.</title>
        <authorList>
            <consortium name="US DOE Joint Genome Institute (JGI-PGF)"/>
            <person name="Lucas S."/>
            <person name="Copeland A."/>
            <person name="Lapidus A."/>
            <person name="Glavina del Rio T."/>
            <person name="Dalin E."/>
            <person name="Tice H."/>
            <person name="Bruce D."/>
            <person name="Goodwin L."/>
            <person name="Pitluck S."/>
            <person name="Kyrpides N."/>
            <person name="Mavromatis K."/>
            <person name="Ivanova N."/>
            <person name="Mikhailova N."/>
            <person name="Sims D."/>
            <person name="Meincke L."/>
            <person name="Brettin T."/>
            <person name="Detter J.C."/>
            <person name="Han C."/>
            <person name="Larimer F."/>
            <person name="Land M."/>
            <person name="Hauser L."/>
            <person name="Markowitz V."/>
            <person name="Cheng J.F."/>
            <person name="Hugenholtz P."/>
            <person name="Woyke T."/>
            <person name="Wu D."/>
            <person name="Eisen J.A."/>
        </authorList>
    </citation>
    <scope>NUCLEOTIDE SEQUENCE [LARGE SCALE GENOMIC DNA]</scope>
    <source>
        <strain evidence="7">ATCC 33386 / NCTC 11300</strain>
    </source>
</reference>
<keyword evidence="1" id="KW-0805">Transcription regulation</keyword>
<dbReference type="EMBL" id="CP001739">
    <property type="protein sequence ID" value="ACZ10940.1"/>
    <property type="molecule type" value="Genomic_DNA"/>
</dbReference>
<evidence type="ECO:0000313" key="7">
    <source>
        <dbReference type="Proteomes" id="UP000000845"/>
    </source>
</evidence>
<evidence type="ECO:0000259" key="5">
    <source>
        <dbReference type="PROSITE" id="PS51464"/>
    </source>
</evidence>
<dbReference type="HOGENOM" id="CLU_055769_4_1_0"/>
<evidence type="ECO:0000256" key="3">
    <source>
        <dbReference type="ARBA" id="ARBA00023163"/>
    </source>
</evidence>
<dbReference type="PROSITE" id="PS51071">
    <property type="entry name" value="HTH_RPIR"/>
    <property type="match status" value="1"/>
</dbReference>
<keyword evidence="2" id="KW-0238">DNA-binding</keyword>
<evidence type="ECO:0000259" key="4">
    <source>
        <dbReference type="PROSITE" id="PS51071"/>
    </source>
</evidence>
<dbReference type="eggNOG" id="COG1737">
    <property type="taxonomic scope" value="Bacteria"/>
</dbReference>
<dbReference type="GO" id="GO:1901135">
    <property type="term" value="P:carbohydrate derivative metabolic process"/>
    <property type="evidence" value="ECO:0007669"/>
    <property type="project" value="InterPro"/>
</dbReference>
<name>D1AGI8_SEBTE</name>
<dbReference type="InterPro" id="IPR047640">
    <property type="entry name" value="RpiR-like"/>
</dbReference>
<dbReference type="SUPFAM" id="SSF46689">
    <property type="entry name" value="Homeodomain-like"/>
    <property type="match status" value="1"/>
</dbReference>
<organism evidence="6 7">
    <name type="scientific">Sebaldella termitidis (strain ATCC 33386 / NCTC 11300)</name>
    <dbReference type="NCBI Taxonomy" id="526218"/>
    <lineage>
        <taxon>Bacteria</taxon>
        <taxon>Fusobacteriati</taxon>
        <taxon>Fusobacteriota</taxon>
        <taxon>Fusobacteriia</taxon>
        <taxon>Fusobacteriales</taxon>
        <taxon>Leptotrichiaceae</taxon>
        <taxon>Sebaldella</taxon>
    </lineage>
</organism>
<dbReference type="Proteomes" id="UP000000845">
    <property type="component" value="Chromosome"/>
</dbReference>
<feature type="domain" description="HTH rpiR-type" evidence="4">
    <location>
        <begin position="1"/>
        <end position="75"/>
    </location>
</feature>
<dbReference type="Gene3D" id="1.10.10.10">
    <property type="entry name" value="Winged helix-like DNA-binding domain superfamily/Winged helix DNA-binding domain"/>
    <property type="match status" value="1"/>
</dbReference>
<keyword evidence="7" id="KW-1185">Reference proteome</keyword>
<dbReference type="CDD" id="cd05013">
    <property type="entry name" value="SIS_RpiR"/>
    <property type="match status" value="1"/>
</dbReference>
<protein>
    <submittedName>
        <fullName evidence="6">Transcriptional regulator, RpiR family</fullName>
    </submittedName>
</protein>
<feature type="domain" description="SIS" evidence="5">
    <location>
        <begin position="98"/>
        <end position="242"/>
    </location>
</feature>
<evidence type="ECO:0000256" key="1">
    <source>
        <dbReference type="ARBA" id="ARBA00023015"/>
    </source>
</evidence>
<dbReference type="GO" id="GO:0003700">
    <property type="term" value="F:DNA-binding transcription factor activity"/>
    <property type="evidence" value="ECO:0007669"/>
    <property type="project" value="InterPro"/>
</dbReference>
<dbReference type="Gene3D" id="3.40.50.10490">
    <property type="entry name" value="Glucose-6-phosphate isomerase like protein, domain 1"/>
    <property type="match status" value="1"/>
</dbReference>
<dbReference type="InterPro" id="IPR001347">
    <property type="entry name" value="SIS_dom"/>
</dbReference>
<dbReference type="InterPro" id="IPR009057">
    <property type="entry name" value="Homeodomain-like_sf"/>
</dbReference>
<dbReference type="GO" id="GO:0003677">
    <property type="term" value="F:DNA binding"/>
    <property type="evidence" value="ECO:0007669"/>
    <property type="project" value="UniProtKB-KW"/>
</dbReference>
<proteinExistence type="predicted"/>
<dbReference type="STRING" id="526218.Sterm_4108"/>
<dbReference type="RefSeq" id="WP_012863515.1">
    <property type="nucleotide sequence ID" value="NC_013517.1"/>
</dbReference>
<gene>
    <name evidence="6" type="ordered locus">Sterm_4108</name>
</gene>
<evidence type="ECO:0000256" key="2">
    <source>
        <dbReference type="ARBA" id="ARBA00023125"/>
    </source>
</evidence>
<dbReference type="Pfam" id="PF01380">
    <property type="entry name" value="SIS"/>
    <property type="match status" value="1"/>
</dbReference>
<dbReference type="InterPro" id="IPR000281">
    <property type="entry name" value="HTH_RpiR"/>
</dbReference>
<dbReference type="Pfam" id="PF01418">
    <property type="entry name" value="HTH_6"/>
    <property type="match status" value="1"/>
</dbReference>